<dbReference type="FunFam" id="3.30.470.20:FF:000001">
    <property type="entry name" value="Carbamoyl-phosphate synthase large chain"/>
    <property type="match status" value="1"/>
</dbReference>
<keyword evidence="3" id="KW-0479">Metal-binding</keyword>
<dbReference type="UniPathway" id="UPA00068">
    <property type="reaction ID" value="UER00171"/>
</dbReference>
<dbReference type="EMBL" id="KF900696">
    <property type="protein sequence ID" value="AIF04003.1"/>
    <property type="molecule type" value="Genomic_DNA"/>
</dbReference>
<dbReference type="Pfam" id="PF25596">
    <property type="entry name" value="CPSase_L_D1"/>
    <property type="match status" value="1"/>
</dbReference>
<evidence type="ECO:0000259" key="12">
    <source>
        <dbReference type="PROSITE" id="PS50975"/>
    </source>
</evidence>
<evidence type="ECO:0000313" key="13">
    <source>
        <dbReference type="EMBL" id="AIF04003.1"/>
    </source>
</evidence>
<dbReference type="Pfam" id="PF02787">
    <property type="entry name" value="CPSase_L_D3"/>
    <property type="match status" value="1"/>
</dbReference>
<protein>
    <submittedName>
        <fullName evidence="13">Carbamoyl-phosphate synthase large subunit (CarB, CPA2)</fullName>
        <ecNumber evidence="13">6.3.5.5</ecNumber>
    </submittedName>
</protein>
<evidence type="ECO:0000256" key="6">
    <source>
        <dbReference type="ARBA" id="ARBA00022840"/>
    </source>
</evidence>
<dbReference type="SUPFAM" id="SSF56059">
    <property type="entry name" value="Glutathione synthetase ATP-binding domain-like"/>
    <property type="match status" value="1"/>
</dbReference>
<evidence type="ECO:0000256" key="9">
    <source>
        <dbReference type="ARBA" id="ARBA00023211"/>
    </source>
</evidence>
<dbReference type="GO" id="GO:0006541">
    <property type="term" value="P:glutamine metabolic process"/>
    <property type="evidence" value="ECO:0007669"/>
    <property type="project" value="TreeGrafter"/>
</dbReference>
<evidence type="ECO:0000256" key="2">
    <source>
        <dbReference type="ARBA" id="ARBA00022598"/>
    </source>
</evidence>
<evidence type="ECO:0000256" key="10">
    <source>
        <dbReference type="ARBA" id="ARBA00047359"/>
    </source>
</evidence>
<keyword evidence="5 11" id="KW-0547">Nucleotide-binding</keyword>
<evidence type="ECO:0000256" key="1">
    <source>
        <dbReference type="ARBA" id="ARBA00009799"/>
    </source>
</evidence>
<evidence type="ECO:0000256" key="5">
    <source>
        <dbReference type="ARBA" id="ARBA00022741"/>
    </source>
</evidence>
<dbReference type="GO" id="GO:0004087">
    <property type="term" value="F:carbamoyl-phosphate synthase (ammonia) activity"/>
    <property type="evidence" value="ECO:0007669"/>
    <property type="project" value="UniProtKB-EC"/>
</dbReference>
<keyword evidence="6 11" id="KW-0067">ATP-binding</keyword>
<dbReference type="InterPro" id="IPR005479">
    <property type="entry name" value="CPAse_ATP-bd"/>
</dbReference>
<dbReference type="InterPro" id="IPR058047">
    <property type="entry name" value="CPSase_preATP-grasp"/>
</dbReference>
<proteinExistence type="inferred from homology"/>
<dbReference type="Pfam" id="PF02786">
    <property type="entry name" value="CPSase_L_D2"/>
    <property type="match status" value="1"/>
</dbReference>
<comment type="similarity">
    <text evidence="1">Belongs to the CarB family.</text>
</comment>
<gene>
    <name evidence="13" type="primary">CPA2</name>
    <name evidence="13" type="synonym">carB</name>
</gene>
<dbReference type="PANTHER" id="PTHR11405:SF53">
    <property type="entry name" value="CARBAMOYL-PHOSPHATE SYNTHASE [AMMONIA], MITOCHONDRIAL"/>
    <property type="match status" value="1"/>
</dbReference>
<evidence type="ECO:0000256" key="3">
    <source>
        <dbReference type="ARBA" id="ARBA00022723"/>
    </source>
</evidence>
<dbReference type="InterPro" id="IPR016185">
    <property type="entry name" value="PreATP-grasp_dom_sf"/>
</dbReference>
<dbReference type="AlphaFoldDB" id="A0A075GQL0"/>
<dbReference type="SUPFAM" id="SSF52440">
    <property type="entry name" value="PreATP-grasp domain"/>
    <property type="match status" value="1"/>
</dbReference>
<dbReference type="Gene3D" id="1.10.1030.10">
    <property type="entry name" value="Carbamoyl-phosphate synthetase, large subunit oligomerisation domain"/>
    <property type="match status" value="1"/>
</dbReference>
<evidence type="ECO:0000256" key="7">
    <source>
        <dbReference type="ARBA" id="ARBA00022842"/>
    </source>
</evidence>
<dbReference type="InterPro" id="IPR005483">
    <property type="entry name" value="CPSase_dom"/>
</dbReference>
<keyword evidence="7" id="KW-0460">Magnesium</keyword>
<dbReference type="GO" id="GO:0004088">
    <property type="term" value="F:carbamoyl-phosphate synthase (glutamine-hydrolyzing) activity"/>
    <property type="evidence" value="ECO:0007669"/>
    <property type="project" value="UniProtKB-EC"/>
</dbReference>
<dbReference type="FunFam" id="1.10.1030.10:FF:000002">
    <property type="entry name" value="Carbamoyl-phosphate synthase large chain"/>
    <property type="match status" value="1"/>
</dbReference>
<dbReference type="SUPFAM" id="SSF48108">
    <property type="entry name" value="Carbamoyl phosphate synthetase, large subunit connection domain"/>
    <property type="match status" value="1"/>
</dbReference>
<feature type="domain" description="ATP-grasp" evidence="12">
    <location>
        <begin position="67"/>
        <end position="261"/>
    </location>
</feature>
<keyword evidence="2 13" id="KW-0436">Ligase</keyword>
<dbReference type="GO" id="GO:0005737">
    <property type="term" value="C:cytoplasm"/>
    <property type="evidence" value="ECO:0007669"/>
    <property type="project" value="TreeGrafter"/>
</dbReference>
<dbReference type="SMART" id="SM01096">
    <property type="entry name" value="CPSase_L_D3"/>
    <property type="match status" value="1"/>
</dbReference>
<evidence type="ECO:0000256" key="4">
    <source>
        <dbReference type="ARBA" id="ARBA00022737"/>
    </source>
</evidence>
<accession>A0A075GQL0</accession>
<dbReference type="GO" id="GO:0005524">
    <property type="term" value="F:ATP binding"/>
    <property type="evidence" value="ECO:0007669"/>
    <property type="project" value="UniProtKB-UniRule"/>
</dbReference>
<dbReference type="InterPro" id="IPR005480">
    <property type="entry name" value="CPSase_lsu_oligo"/>
</dbReference>
<dbReference type="GO" id="GO:0006526">
    <property type="term" value="P:L-arginine biosynthetic process"/>
    <property type="evidence" value="ECO:0007669"/>
    <property type="project" value="UniProtKB-UniPathway"/>
</dbReference>
<dbReference type="Gene3D" id="3.40.50.20">
    <property type="match status" value="1"/>
</dbReference>
<dbReference type="InterPro" id="IPR011761">
    <property type="entry name" value="ATP-grasp"/>
</dbReference>
<dbReference type="GO" id="GO:0046872">
    <property type="term" value="F:metal ion binding"/>
    <property type="evidence" value="ECO:0007669"/>
    <property type="project" value="UniProtKB-KW"/>
</dbReference>
<name>A0A075GQL0_9ARCH</name>
<reference evidence="13" key="1">
    <citation type="journal article" date="2014" name="Genome Biol. Evol.">
        <title>Pangenome evidence for extensive interdomain horizontal transfer affecting lineage core and shell genes in uncultured planktonic thaumarchaeota and euryarchaeota.</title>
        <authorList>
            <person name="Deschamps P."/>
            <person name="Zivanovic Y."/>
            <person name="Moreira D."/>
            <person name="Rodriguez-Valera F."/>
            <person name="Lopez-Garcia P."/>
        </authorList>
    </citation>
    <scope>NUCLEOTIDE SEQUENCE</scope>
</reference>
<comment type="catalytic activity">
    <reaction evidence="10">
        <text>hydrogencarbonate + NH4(+) + 2 ATP = carbamoyl phosphate + 2 ADP + phosphate + 2 H(+)</text>
        <dbReference type="Rhea" id="RHEA:18029"/>
        <dbReference type="ChEBI" id="CHEBI:15378"/>
        <dbReference type="ChEBI" id="CHEBI:17544"/>
        <dbReference type="ChEBI" id="CHEBI:28938"/>
        <dbReference type="ChEBI" id="CHEBI:30616"/>
        <dbReference type="ChEBI" id="CHEBI:43474"/>
        <dbReference type="ChEBI" id="CHEBI:58228"/>
        <dbReference type="ChEBI" id="CHEBI:456216"/>
        <dbReference type="EC" id="6.3.4.16"/>
    </reaction>
</comment>
<dbReference type="PRINTS" id="PR00098">
    <property type="entry name" value="CPSASE"/>
</dbReference>
<dbReference type="NCBIfam" id="NF003671">
    <property type="entry name" value="PRK05294.1"/>
    <property type="match status" value="1"/>
</dbReference>
<sequence length="501" mass="55625">MPITPQYVESIIEKERPDGIMLSYGGQTALNCGVKIDEAGILKKYGVSVLGTQVPGIMATEDRQRFKDSMVKCNVPVLKSKTVHTFDEAKKVAKDLGYPVIVRVAYTLGGKGGGVASNEIELHEIAGRGLAASLVGQILVEEYVGDWKQIEYEVMQDYSKNNVIVCNMENVLSMRVHTGDNIVVAPSQTIDNHEYHMLRSAALRATKHVGIVGECNIQFALDQASDTYAAIEINPRLSRSSALASKATGYPLAYMSAKIGLGYSLPELVNTITKKTTACFEPALDYIVCKHPRWDFTKFELANRSLGPTMKSVGEVMAIGRKFEEVLQKSIRMLDVGKDGLVLNRQNGESFNDEQIEEHLQTPDDNILYYVVAALHKGISIEKIYQLSAIDPWFLNKINNIVEVERRLKSSTLDHKLLSDAKKFGFSDNQIGRAVKKDGLEVRKIRKDLGITPVVKQIDTLAAEWPAQTNYLYLTYGGTENDIFITKRIVGLSFLVLVLTE</sequence>
<dbReference type="PROSITE" id="PS50975">
    <property type="entry name" value="ATP_GRASP"/>
    <property type="match status" value="1"/>
</dbReference>
<dbReference type="GO" id="GO:0006221">
    <property type="term" value="P:pyrimidine nucleotide biosynthetic process"/>
    <property type="evidence" value="ECO:0007669"/>
    <property type="project" value="UniProtKB-KW"/>
</dbReference>
<dbReference type="Gene3D" id="3.30.470.20">
    <property type="entry name" value="ATP-grasp fold, B domain"/>
    <property type="match status" value="1"/>
</dbReference>
<dbReference type="PANTHER" id="PTHR11405">
    <property type="entry name" value="CARBAMOYLTRANSFERASE FAMILY MEMBER"/>
    <property type="match status" value="1"/>
</dbReference>
<dbReference type="EC" id="6.3.5.5" evidence="13"/>
<organism evidence="13">
    <name type="scientific">uncultured marine thaumarchaeote KM3_16_E08</name>
    <dbReference type="NCBI Taxonomy" id="1456044"/>
    <lineage>
        <taxon>Archaea</taxon>
        <taxon>Nitrososphaerota</taxon>
        <taxon>environmental samples</taxon>
    </lineage>
</organism>
<keyword evidence="9" id="KW-0464">Manganese</keyword>
<evidence type="ECO:0000256" key="8">
    <source>
        <dbReference type="ARBA" id="ARBA00022975"/>
    </source>
</evidence>
<dbReference type="InterPro" id="IPR036897">
    <property type="entry name" value="CarbamoylP_synth_lsu_oligo_sf"/>
</dbReference>
<evidence type="ECO:0000256" key="11">
    <source>
        <dbReference type="PROSITE-ProRule" id="PRU00409"/>
    </source>
</evidence>
<keyword evidence="4" id="KW-0677">Repeat</keyword>
<keyword evidence="8" id="KW-0665">Pyrimidine biosynthesis</keyword>